<accession>A0AA43TVL0</accession>
<feature type="transmembrane region" description="Helical" evidence="6">
    <location>
        <begin position="128"/>
        <end position="149"/>
    </location>
</feature>
<evidence type="ECO:0000256" key="5">
    <source>
        <dbReference type="ARBA" id="ARBA00023136"/>
    </source>
</evidence>
<comment type="subcellular location">
    <subcellularLocation>
        <location evidence="1">Membrane</location>
        <topology evidence="1">Multi-pass membrane protein</topology>
    </subcellularLocation>
</comment>
<dbReference type="PANTHER" id="PTHR45649:SF5">
    <property type="entry name" value="GABA TRANSPORTER (EUROFUNG)-RELATED"/>
    <property type="match status" value="1"/>
</dbReference>
<proteinExistence type="predicted"/>
<reference evidence="7" key="1">
    <citation type="journal article" date="2023" name="Genome Biol. Evol.">
        <title>First Whole Genome Sequence and Flow Cytometry Genome Size Data for the Lichen-Forming Fungus Ramalina farinacea (Ascomycota).</title>
        <authorList>
            <person name="Llewellyn T."/>
            <person name="Mian S."/>
            <person name="Hill R."/>
            <person name="Leitch I.J."/>
            <person name="Gaya E."/>
        </authorList>
    </citation>
    <scope>NUCLEOTIDE SEQUENCE</scope>
    <source>
        <strain evidence="7">LIQ254RAFAR</strain>
    </source>
</reference>
<evidence type="ECO:0000256" key="3">
    <source>
        <dbReference type="ARBA" id="ARBA00022692"/>
    </source>
</evidence>
<keyword evidence="2" id="KW-0813">Transport</keyword>
<keyword evidence="3 6" id="KW-0812">Transmembrane</keyword>
<dbReference type="Pfam" id="PF13520">
    <property type="entry name" value="AA_permease_2"/>
    <property type="match status" value="1"/>
</dbReference>
<keyword evidence="8" id="KW-1185">Reference proteome</keyword>
<evidence type="ECO:0000256" key="2">
    <source>
        <dbReference type="ARBA" id="ARBA00022448"/>
    </source>
</evidence>
<protein>
    <recommendedName>
        <fullName evidence="9">Amino acid permease</fullName>
    </recommendedName>
</protein>
<dbReference type="AlphaFoldDB" id="A0AA43TVL0"/>
<evidence type="ECO:0000313" key="8">
    <source>
        <dbReference type="Proteomes" id="UP001161017"/>
    </source>
</evidence>
<keyword evidence="5 6" id="KW-0472">Membrane</keyword>
<evidence type="ECO:0000256" key="6">
    <source>
        <dbReference type="SAM" id="Phobius"/>
    </source>
</evidence>
<organism evidence="7 8">
    <name type="scientific">Ramalina farinacea</name>
    <dbReference type="NCBI Taxonomy" id="258253"/>
    <lineage>
        <taxon>Eukaryota</taxon>
        <taxon>Fungi</taxon>
        <taxon>Dikarya</taxon>
        <taxon>Ascomycota</taxon>
        <taxon>Pezizomycotina</taxon>
        <taxon>Lecanoromycetes</taxon>
        <taxon>OSLEUM clade</taxon>
        <taxon>Lecanoromycetidae</taxon>
        <taxon>Lecanorales</taxon>
        <taxon>Lecanorineae</taxon>
        <taxon>Ramalinaceae</taxon>
        <taxon>Ramalina</taxon>
    </lineage>
</organism>
<evidence type="ECO:0000313" key="7">
    <source>
        <dbReference type="EMBL" id="MDI1493201.1"/>
    </source>
</evidence>
<feature type="transmembrane region" description="Helical" evidence="6">
    <location>
        <begin position="256"/>
        <end position="278"/>
    </location>
</feature>
<dbReference type="InterPro" id="IPR002293">
    <property type="entry name" value="AA/rel_permease1"/>
</dbReference>
<gene>
    <name evidence="7" type="ORF">OHK93_004989</name>
</gene>
<feature type="transmembrane region" description="Helical" evidence="6">
    <location>
        <begin position="330"/>
        <end position="349"/>
    </location>
</feature>
<feature type="transmembrane region" description="Helical" evidence="6">
    <location>
        <begin position="180"/>
        <end position="207"/>
    </location>
</feature>
<evidence type="ECO:0000256" key="4">
    <source>
        <dbReference type="ARBA" id="ARBA00022989"/>
    </source>
</evidence>
<sequence length="369" mass="40463">MASMAPVASAQYHFVAMLTPTGASKLLSWISGWTTVFAWQANVASVGYLTATQIQALIVLNNESYVYERWHGTMMFWAVVVVSTLVNVLGIRILPHLETAVVILHVCLWIRRGEEVENAALTVPRSMVLSLIINGLLGFGFLIGLLFSVTDIEGALNSPTKSPVVEILYQALQSKPATTAVVSLFVVVFVCIEMGMVASTSRLTWAFARDNGLPFSKYFAHVNPHYKIPLRAILLNALIAMLLNLINIASSTAFSAVLSLTTISLYCSYMLPIAIMVLQRMRKDQLNFGPFTLGQFGLVINVIGLLWGVFIVVFVVFPTEIPVTAANMNYASLVFGSALLSIFLAWFLYGRKLFQGPINELVEGTEALT</sequence>
<dbReference type="PANTHER" id="PTHR45649">
    <property type="entry name" value="AMINO-ACID PERMEASE BAT1"/>
    <property type="match status" value="1"/>
</dbReference>
<feature type="transmembrane region" description="Helical" evidence="6">
    <location>
        <begin position="298"/>
        <end position="318"/>
    </location>
</feature>
<comment type="caution">
    <text evidence="7">The sequence shown here is derived from an EMBL/GenBank/DDBJ whole genome shotgun (WGS) entry which is preliminary data.</text>
</comment>
<name>A0AA43TVL0_9LECA</name>
<dbReference type="Proteomes" id="UP001161017">
    <property type="component" value="Unassembled WGS sequence"/>
</dbReference>
<dbReference type="GO" id="GO:0016020">
    <property type="term" value="C:membrane"/>
    <property type="evidence" value="ECO:0007669"/>
    <property type="project" value="UniProtKB-SubCell"/>
</dbReference>
<dbReference type="GO" id="GO:0022857">
    <property type="term" value="F:transmembrane transporter activity"/>
    <property type="evidence" value="ECO:0007669"/>
    <property type="project" value="InterPro"/>
</dbReference>
<keyword evidence="4 6" id="KW-1133">Transmembrane helix</keyword>
<feature type="transmembrane region" description="Helical" evidence="6">
    <location>
        <begin position="228"/>
        <end position="250"/>
    </location>
</feature>
<evidence type="ECO:0000256" key="1">
    <source>
        <dbReference type="ARBA" id="ARBA00004141"/>
    </source>
</evidence>
<dbReference type="Gene3D" id="1.20.1740.10">
    <property type="entry name" value="Amino acid/polyamine transporter I"/>
    <property type="match status" value="2"/>
</dbReference>
<dbReference type="PIRSF" id="PIRSF006060">
    <property type="entry name" value="AA_transporter"/>
    <property type="match status" value="1"/>
</dbReference>
<evidence type="ECO:0008006" key="9">
    <source>
        <dbReference type="Google" id="ProtNLM"/>
    </source>
</evidence>
<feature type="transmembrane region" description="Helical" evidence="6">
    <location>
        <begin position="74"/>
        <end position="94"/>
    </location>
</feature>
<dbReference type="EMBL" id="JAPUFD010000023">
    <property type="protein sequence ID" value="MDI1493201.1"/>
    <property type="molecule type" value="Genomic_DNA"/>
</dbReference>